<feature type="transmembrane region" description="Helical" evidence="1">
    <location>
        <begin position="114"/>
        <end position="137"/>
    </location>
</feature>
<name>A0A4Q7MAE0_9MICO</name>
<organism evidence="3 4">
    <name type="scientific">Agromyces ramosus</name>
    <dbReference type="NCBI Taxonomy" id="33879"/>
    <lineage>
        <taxon>Bacteria</taxon>
        <taxon>Bacillati</taxon>
        <taxon>Actinomycetota</taxon>
        <taxon>Actinomycetes</taxon>
        <taxon>Micrococcales</taxon>
        <taxon>Microbacteriaceae</taxon>
        <taxon>Agromyces</taxon>
    </lineage>
</organism>
<feature type="transmembrane region" description="Helical" evidence="1">
    <location>
        <begin position="182"/>
        <end position="202"/>
    </location>
</feature>
<protein>
    <submittedName>
        <fullName evidence="3">Acyltransferase-like protein</fullName>
    </submittedName>
</protein>
<dbReference type="EMBL" id="SGWY01000003">
    <property type="protein sequence ID" value="RZS64681.1"/>
    <property type="molecule type" value="Genomic_DNA"/>
</dbReference>
<feature type="transmembrane region" description="Helical" evidence="1">
    <location>
        <begin position="33"/>
        <end position="53"/>
    </location>
</feature>
<gene>
    <name evidence="3" type="ORF">EV187_3068</name>
</gene>
<dbReference type="Pfam" id="PF01757">
    <property type="entry name" value="Acyl_transf_3"/>
    <property type="match status" value="1"/>
</dbReference>
<dbReference type="InterPro" id="IPR002656">
    <property type="entry name" value="Acyl_transf_3_dom"/>
</dbReference>
<sequence>MTDTLAGSSTDAAASARGRTGVVRDPSIDAIRIVLLVAVFALHAMMCGVSVGAAGPVLENALEEQAWFAPVSWVVQIMPLFFIAGGFSSFHHWRSMRARGATASDYVRARLERLVRPAIALVVVVAAGLAALSLAGLPAELVATAGFRIGQPLWFLGVYVAVSALVPVMLRAHERARALTPLVLVAAVVAAVVAVDVTRFSIGVDAIGFLNLLLVWLLVQQLGFHLADGGVDGLGRGALVALAAGALAFLAVLTVVGPYPVDMLVNLNPPTVCLVVLGVAQLAMFQLARPRIRAWVERADASRWISSVGERAMTVYLWHMPVLIVLAGVSLVANSTVGMALPEPLTPAWWATRPIWLAVAAAAVVPVVLAFGRFERSRRASTATGSARRGSVGATAIDAACGVAGVAVLLVSGFGPVAAGIALALLLVALVGSLGMARAARATAIVGIVAIARIAEYARTAPIAPARPRHPLPL</sequence>
<keyword evidence="1" id="KW-0472">Membrane</keyword>
<feature type="transmembrane region" description="Helical" evidence="1">
    <location>
        <begin position="267"/>
        <end position="288"/>
    </location>
</feature>
<dbReference type="AlphaFoldDB" id="A0A4Q7MAE0"/>
<reference evidence="3 4" key="1">
    <citation type="submission" date="2019-02" db="EMBL/GenBank/DDBJ databases">
        <title>Genomic Encyclopedia of Type Strains, Phase IV (KMG-IV): sequencing the most valuable type-strain genomes for metagenomic binning, comparative biology and taxonomic classification.</title>
        <authorList>
            <person name="Goeker M."/>
        </authorList>
    </citation>
    <scope>NUCLEOTIDE SEQUENCE [LARGE SCALE GENOMIC DNA]</scope>
    <source>
        <strain evidence="3 4">DSM 43045</strain>
    </source>
</reference>
<proteinExistence type="predicted"/>
<keyword evidence="4" id="KW-1185">Reference proteome</keyword>
<feature type="transmembrane region" description="Helical" evidence="1">
    <location>
        <begin position="149"/>
        <end position="170"/>
    </location>
</feature>
<feature type="transmembrane region" description="Helical" evidence="1">
    <location>
        <begin position="208"/>
        <end position="227"/>
    </location>
</feature>
<dbReference type="Proteomes" id="UP000293289">
    <property type="component" value="Unassembled WGS sequence"/>
</dbReference>
<comment type="caution">
    <text evidence="3">The sequence shown here is derived from an EMBL/GenBank/DDBJ whole genome shotgun (WGS) entry which is preliminary data.</text>
</comment>
<feature type="transmembrane region" description="Helical" evidence="1">
    <location>
        <begin position="315"/>
        <end position="333"/>
    </location>
</feature>
<feature type="transmembrane region" description="Helical" evidence="1">
    <location>
        <begin position="417"/>
        <end position="437"/>
    </location>
</feature>
<keyword evidence="1" id="KW-0812">Transmembrane</keyword>
<dbReference type="GO" id="GO:0016747">
    <property type="term" value="F:acyltransferase activity, transferring groups other than amino-acyl groups"/>
    <property type="evidence" value="ECO:0007669"/>
    <property type="project" value="InterPro"/>
</dbReference>
<evidence type="ECO:0000256" key="1">
    <source>
        <dbReference type="SAM" id="Phobius"/>
    </source>
</evidence>
<feature type="domain" description="Acyltransferase 3" evidence="2">
    <location>
        <begin position="26"/>
        <end position="369"/>
    </location>
</feature>
<keyword evidence="3" id="KW-0808">Transferase</keyword>
<evidence type="ECO:0000313" key="3">
    <source>
        <dbReference type="EMBL" id="RZS64681.1"/>
    </source>
</evidence>
<feature type="transmembrane region" description="Helical" evidence="1">
    <location>
        <begin position="392"/>
        <end position="411"/>
    </location>
</feature>
<feature type="transmembrane region" description="Helical" evidence="1">
    <location>
        <begin position="353"/>
        <end position="371"/>
    </location>
</feature>
<dbReference type="OrthoDB" id="8206682at2"/>
<evidence type="ECO:0000259" key="2">
    <source>
        <dbReference type="Pfam" id="PF01757"/>
    </source>
</evidence>
<feature type="transmembrane region" description="Helical" evidence="1">
    <location>
        <begin position="73"/>
        <end position="93"/>
    </location>
</feature>
<keyword evidence="3" id="KW-0012">Acyltransferase</keyword>
<keyword evidence="1" id="KW-1133">Transmembrane helix</keyword>
<accession>A0A4Q7MAE0</accession>
<evidence type="ECO:0000313" key="4">
    <source>
        <dbReference type="Proteomes" id="UP000293289"/>
    </source>
</evidence>
<feature type="transmembrane region" description="Helical" evidence="1">
    <location>
        <begin position="239"/>
        <end position="261"/>
    </location>
</feature>
<dbReference type="RefSeq" id="WP_130353887.1">
    <property type="nucleotide sequence ID" value="NZ_SGWY01000003.1"/>
</dbReference>